<feature type="signal peptide" evidence="1">
    <location>
        <begin position="1"/>
        <end position="19"/>
    </location>
</feature>
<dbReference type="AlphaFoldDB" id="A0A8H5IDZ4"/>
<reference evidence="2 3" key="1">
    <citation type="submission" date="2020-05" db="EMBL/GenBank/DDBJ databases">
        <title>Identification and distribution of gene clusters putatively required for synthesis of sphingolipid metabolism inhibitors in phylogenetically diverse species of the filamentous fungus Fusarium.</title>
        <authorList>
            <person name="Kim H.-S."/>
            <person name="Busman M."/>
            <person name="Brown D.W."/>
            <person name="Divon H."/>
            <person name="Uhlig S."/>
            <person name="Proctor R.H."/>
        </authorList>
    </citation>
    <scope>NUCLEOTIDE SEQUENCE [LARGE SCALE GENOMIC DNA]</scope>
    <source>
        <strain evidence="2 3">NRRL 13617</strain>
    </source>
</reference>
<comment type="caution">
    <text evidence="2">The sequence shown here is derived from an EMBL/GenBank/DDBJ whole genome shotgun (WGS) entry which is preliminary data.</text>
</comment>
<protein>
    <submittedName>
        <fullName evidence="2">Uncharacterized protein</fullName>
    </submittedName>
</protein>
<dbReference type="EMBL" id="JAAOAQ010000766">
    <property type="protein sequence ID" value="KAF5535024.1"/>
    <property type="molecule type" value="Genomic_DNA"/>
</dbReference>
<evidence type="ECO:0000313" key="2">
    <source>
        <dbReference type="EMBL" id="KAF5535024.1"/>
    </source>
</evidence>
<feature type="chain" id="PRO_5034868601" evidence="1">
    <location>
        <begin position="20"/>
        <end position="113"/>
    </location>
</feature>
<dbReference type="OrthoDB" id="5084558at2759"/>
<name>A0A8H5IDZ4_9HYPO</name>
<sequence>MLSLWNLGPLLLFAPAAIAAPGSSLDVSLTTLSFNEARNTAEVSTATSIATDTAKTVGHLLKGCQENLLYTNWELYSDPGCQNAVFNPLMVIWDPYKKFQETAPQQRSDLSGH</sequence>
<evidence type="ECO:0000313" key="3">
    <source>
        <dbReference type="Proteomes" id="UP000582016"/>
    </source>
</evidence>
<gene>
    <name evidence="2" type="ORF">FPHYL_13285</name>
</gene>
<evidence type="ECO:0000256" key="1">
    <source>
        <dbReference type="SAM" id="SignalP"/>
    </source>
</evidence>
<dbReference type="Proteomes" id="UP000582016">
    <property type="component" value="Unassembled WGS sequence"/>
</dbReference>
<keyword evidence="1" id="KW-0732">Signal</keyword>
<proteinExistence type="predicted"/>
<accession>A0A8H5IDZ4</accession>
<organism evidence="2 3">
    <name type="scientific">Fusarium phyllophilum</name>
    <dbReference type="NCBI Taxonomy" id="47803"/>
    <lineage>
        <taxon>Eukaryota</taxon>
        <taxon>Fungi</taxon>
        <taxon>Dikarya</taxon>
        <taxon>Ascomycota</taxon>
        <taxon>Pezizomycotina</taxon>
        <taxon>Sordariomycetes</taxon>
        <taxon>Hypocreomycetidae</taxon>
        <taxon>Hypocreales</taxon>
        <taxon>Nectriaceae</taxon>
        <taxon>Fusarium</taxon>
        <taxon>Fusarium fujikuroi species complex</taxon>
    </lineage>
</organism>
<keyword evidence="3" id="KW-1185">Reference proteome</keyword>